<dbReference type="GO" id="GO:0000978">
    <property type="term" value="F:RNA polymerase II cis-regulatory region sequence-specific DNA binding"/>
    <property type="evidence" value="ECO:0007669"/>
    <property type="project" value="TreeGrafter"/>
</dbReference>
<accession>A0AAD8AYT6</accession>
<dbReference type="InterPro" id="IPR036388">
    <property type="entry name" value="WH-like_DNA-bd_sf"/>
</dbReference>
<dbReference type="FunFam" id="1.10.10.10:FF:000211">
    <property type="entry name" value="Regulatory factor X, 6"/>
    <property type="match status" value="1"/>
</dbReference>
<dbReference type="EMBL" id="JASAOG010000200">
    <property type="protein sequence ID" value="KAK0044347.1"/>
    <property type="molecule type" value="Genomic_DNA"/>
</dbReference>
<protein>
    <recommendedName>
        <fullName evidence="8">DNA-binding protein RFX6</fullName>
    </recommendedName>
    <alternativeName>
        <fullName evidence="9">Regulatory factor X 6</fullName>
    </alternativeName>
</protein>
<dbReference type="InterPro" id="IPR057321">
    <property type="entry name" value="RFX1-4/6/8-like_BCD"/>
</dbReference>
<evidence type="ECO:0000256" key="6">
    <source>
        <dbReference type="ARBA" id="ARBA00023163"/>
    </source>
</evidence>
<name>A0AAD8AYT6_BIOPF</name>
<evidence type="ECO:0000256" key="5">
    <source>
        <dbReference type="ARBA" id="ARBA00023125"/>
    </source>
</evidence>
<dbReference type="GO" id="GO:0000981">
    <property type="term" value="F:DNA-binding transcription factor activity, RNA polymerase II-specific"/>
    <property type="evidence" value="ECO:0007669"/>
    <property type="project" value="TreeGrafter"/>
</dbReference>
<dbReference type="PANTHER" id="PTHR12619:SF5">
    <property type="entry name" value="TRANSCRIPTION FACTOR RFX4"/>
    <property type="match status" value="1"/>
</dbReference>
<keyword evidence="6" id="KW-0804">Transcription</keyword>
<evidence type="ECO:0000313" key="11">
    <source>
        <dbReference type="EMBL" id="KAK0044347.1"/>
    </source>
</evidence>
<evidence type="ECO:0000259" key="10">
    <source>
        <dbReference type="PROSITE" id="PS51526"/>
    </source>
</evidence>
<keyword evidence="5" id="KW-0238">DNA-binding</keyword>
<dbReference type="PROSITE" id="PS51526">
    <property type="entry name" value="RFX_DBD"/>
    <property type="match status" value="1"/>
</dbReference>
<dbReference type="GO" id="GO:0005634">
    <property type="term" value="C:nucleus"/>
    <property type="evidence" value="ECO:0007669"/>
    <property type="project" value="UniProtKB-SubCell"/>
</dbReference>
<dbReference type="AlphaFoldDB" id="A0AAD8AYT6"/>
<dbReference type="SUPFAM" id="SSF46785">
    <property type="entry name" value="Winged helix' DNA-binding domain"/>
    <property type="match status" value="1"/>
</dbReference>
<evidence type="ECO:0000256" key="3">
    <source>
        <dbReference type="ARBA" id="ARBA00022782"/>
    </source>
</evidence>
<dbReference type="Proteomes" id="UP001233172">
    <property type="component" value="Unassembled WGS sequence"/>
</dbReference>
<keyword evidence="7" id="KW-0539">Nucleus</keyword>
<reference evidence="11" key="2">
    <citation type="submission" date="2023-04" db="EMBL/GenBank/DDBJ databases">
        <authorList>
            <person name="Bu L."/>
            <person name="Lu L."/>
            <person name="Laidemitt M.R."/>
            <person name="Zhang S.M."/>
            <person name="Mutuku M."/>
            <person name="Mkoji G."/>
            <person name="Steinauer M."/>
            <person name="Loker E.S."/>
        </authorList>
    </citation>
    <scope>NUCLEOTIDE SEQUENCE</scope>
    <source>
        <strain evidence="11">KasaAsao</strain>
        <tissue evidence="11">Whole Snail</tissue>
    </source>
</reference>
<evidence type="ECO:0000256" key="9">
    <source>
        <dbReference type="ARBA" id="ARBA00077088"/>
    </source>
</evidence>
<feature type="domain" description="RFX-type winged-helix" evidence="10">
    <location>
        <begin position="93"/>
        <end position="168"/>
    </location>
</feature>
<evidence type="ECO:0000256" key="1">
    <source>
        <dbReference type="ARBA" id="ARBA00004123"/>
    </source>
</evidence>
<proteinExistence type="predicted"/>
<comment type="caution">
    <text evidence="11">The sequence shown here is derived from an EMBL/GenBank/DDBJ whole genome shotgun (WGS) entry which is preliminary data.</text>
</comment>
<comment type="subcellular location">
    <subcellularLocation>
        <location evidence="1">Nucleus</location>
    </subcellularLocation>
</comment>
<evidence type="ECO:0000256" key="7">
    <source>
        <dbReference type="ARBA" id="ARBA00023242"/>
    </source>
</evidence>
<dbReference type="Pfam" id="PF25340">
    <property type="entry name" value="BCD_RFX"/>
    <property type="match status" value="1"/>
</dbReference>
<evidence type="ECO:0000256" key="2">
    <source>
        <dbReference type="ARBA" id="ARBA00022473"/>
    </source>
</evidence>
<dbReference type="GO" id="GO:0030154">
    <property type="term" value="P:cell differentiation"/>
    <property type="evidence" value="ECO:0007669"/>
    <property type="project" value="UniProtKB-KW"/>
</dbReference>
<reference evidence="11" key="1">
    <citation type="journal article" date="2023" name="PLoS Negl. Trop. Dis.">
        <title>A genome sequence for Biomphalaria pfeifferi, the major vector snail for the human-infecting parasite Schistosoma mansoni.</title>
        <authorList>
            <person name="Bu L."/>
            <person name="Lu L."/>
            <person name="Laidemitt M.R."/>
            <person name="Zhang S.M."/>
            <person name="Mutuku M."/>
            <person name="Mkoji G."/>
            <person name="Steinauer M."/>
            <person name="Loker E.S."/>
        </authorList>
    </citation>
    <scope>NUCLEOTIDE SEQUENCE</scope>
    <source>
        <strain evidence="11">KasaAsao</strain>
    </source>
</reference>
<dbReference type="Gene3D" id="1.10.10.10">
    <property type="entry name" value="Winged helix-like DNA-binding domain superfamily/Winged helix DNA-binding domain"/>
    <property type="match status" value="1"/>
</dbReference>
<dbReference type="Pfam" id="PF02257">
    <property type="entry name" value="RFX_DNA_binding"/>
    <property type="match status" value="1"/>
</dbReference>
<feature type="non-terminal residue" evidence="11">
    <location>
        <position position="805"/>
    </location>
</feature>
<evidence type="ECO:0000256" key="4">
    <source>
        <dbReference type="ARBA" id="ARBA00023015"/>
    </source>
</evidence>
<keyword evidence="4" id="KW-0805">Transcription regulation</keyword>
<dbReference type="InterPro" id="IPR003150">
    <property type="entry name" value="DNA-bd_RFX"/>
</dbReference>
<evidence type="ECO:0000313" key="12">
    <source>
        <dbReference type="Proteomes" id="UP001233172"/>
    </source>
</evidence>
<dbReference type="InterPro" id="IPR036390">
    <property type="entry name" value="WH_DNA-bd_sf"/>
</dbReference>
<organism evidence="11 12">
    <name type="scientific">Biomphalaria pfeifferi</name>
    <name type="common">Bloodfluke planorb</name>
    <name type="synonym">Freshwater snail</name>
    <dbReference type="NCBI Taxonomy" id="112525"/>
    <lineage>
        <taxon>Eukaryota</taxon>
        <taxon>Metazoa</taxon>
        <taxon>Spiralia</taxon>
        <taxon>Lophotrochozoa</taxon>
        <taxon>Mollusca</taxon>
        <taxon>Gastropoda</taxon>
        <taxon>Heterobranchia</taxon>
        <taxon>Euthyneura</taxon>
        <taxon>Panpulmonata</taxon>
        <taxon>Hygrophila</taxon>
        <taxon>Lymnaeoidea</taxon>
        <taxon>Planorbidae</taxon>
        <taxon>Biomphalaria</taxon>
    </lineage>
</organism>
<gene>
    <name evidence="11" type="ORF">Bpfe_026258</name>
</gene>
<keyword evidence="3" id="KW-0221">Differentiation</keyword>
<dbReference type="PANTHER" id="PTHR12619">
    <property type="entry name" value="RFX TRANSCRIPTION FACTOR FAMILY"/>
    <property type="match status" value="1"/>
</dbReference>
<evidence type="ECO:0000256" key="8">
    <source>
        <dbReference type="ARBA" id="ARBA00072476"/>
    </source>
</evidence>
<dbReference type="InterPro" id="IPR039779">
    <property type="entry name" value="RFX-like"/>
</dbReference>
<keyword evidence="2" id="KW-0217">Developmental protein</keyword>
<keyword evidence="12" id="KW-1185">Reference proteome</keyword>
<sequence>GDHFNPAFGRGLSMVQLSPKLTHAFVLWPIICVLCKTHCFLYSNTFRSKSSITIRMESLESLYCDKSSKEKKKKDSDIQFYPKASKPHSTPLTLKWLKENYELADGVCLPRSTLYQHYLDFCHTNDTNPVNAASFGKIIRQQFPLVTTRRLGTRGQSKYHYYGIGLKGGVHYAHLDSYQPTVTLNDVAKECLKKAPPSCQPKIKTVLLPDFPNVKELHLPGSLPESKVVTFVMMYRAHCQRILDALTKSSFDEVSSFLHHFWQGMPSHMVSILHQNVVVKLIGVCDSILYHTVTNSVLPSVTQPIPDSLNQHIRKFTKNFAEWMRQALSGLPEDLQEMKLELAKHLTQLLKRKLSLSHLAQASRTVLASQEVTGQLLLDWLSIDLNSIVKQTLYTLSHCADKEHRIMSELCYQFKKLLEDQASIEAYIHWLDTMVDTCVVKVCQRKPGSFSPLSRQFLLMWSCFGTRVIRDMTLHSAPSFGSFHLIHLTFNDYVLYKIETLHQQEKVNRFMQDLKGEIRGDVYEQGALPDPSLVRCSYMDSTCFNKTLHSDRGALCSESSWNSFTDSDYDSRSESCNSDEESLEQSPVQSSSSFLDSCVYRTVTRDSSSCAYQARPHQQENQQTHQPMQKNHYHLPHVEPQHQIPQQVCYSESYPGCLSLQQLSPVCHNIRPEPSTLNNNSHFLFPCSNERSRTGSVFNTNSSDLQTARPFHQIPEAHVPGPANKMDGYNTSYQSSAHAHAKDTPTENDVSSETFSLGFMGSSFLDYTTSWGPVSKRKCQVDVTRDTDHAKLPKQFKNLNSSLFS</sequence>